<sequence>MYDNKRQKQNIGELGCGYQGSGLICCPQVSESPTLSPGKLVDGQRCGISQVQGEGYDGLGAYPWVARVGFRRDFGSAMDLEPQQI</sequence>
<gene>
    <name evidence="1" type="ORF">NQ318_012992</name>
</gene>
<dbReference type="Proteomes" id="UP001162162">
    <property type="component" value="Unassembled WGS sequence"/>
</dbReference>
<keyword evidence="2" id="KW-1185">Reference proteome</keyword>
<reference evidence="1" key="1">
    <citation type="journal article" date="2023" name="Insect Mol. Biol.">
        <title>Genome sequencing provides insights into the evolution of gene families encoding plant cell wall-degrading enzymes in longhorned beetles.</title>
        <authorList>
            <person name="Shin N.R."/>
            <person name="Okamura Y."/>
            <person name="Kirsch R."/>
            <person name="Pauchet Y."/>
        </authorList>
    </citation>
    <scope>NUCLEOTIDE SEQUENCE</scope>
    <source>
        <strain evidence="1">AMC_N1</strain>
    </source>
</reference>
<organism evidence="1 2">
    <name type="scientific">Aromia moschata</name>
    <dbReference type="NCBI Taxonomy" id="1265417"/>
    <lineage>
        <taxon>Eukaryota</taxon>
        <taxon>Metazoa</taxon>
        <taxon>Ecdysozoa</taxon>
        <taxon>Arthropoda</taxon>
        <taxon>Hexapoda</taxon>
        <taxon>Insecta</taxon>
        <taxon>Pterygota</taxon>
        <taxon>Neoptera</taxon>
        <taxon>Endopterygota</taxon>
        <taxon>Coleoptera</taxon>
        <taxon>Polyphaga</taxon>
        <taxon>Cucujiformia</taxon>
        <taxon>Chrysomeloidea</taxon>
        <taxon>Cerambycidae</taxon>
        <taxon>Cerambycinae</taxon>
        <taxon>Callichromatini</taxon>
        <taxon>Aromia</taxon>
    </lineage>
</organism>
<evidence type="ECO:0000313" key="2">
    <source>
        <dbReference type="Proteomes" id="UP001162162"/>
    </source>
</evidence>
<dbReference type="EMBL" id="JAPWTK010000237">
    <property type="protein sequence ID" value="KAJ8944845.1"/>
    <property type="molecule type" value="Genomic_DNA"/>
</dbReference>
<evidence type="ECO:0000313" key="1">
    <source>
        <dbReference type="EMBL" id="KAJ8944845.1"/>
    </source>
</evidence>
<comment type="caution">
    <text evidence="1">The sequence shown here is derived from an EMBL/GenBank/DDBJ whole genome shotgun (WGS) entry which is preliminary data.</text>
</comment>
<name>A0AAV8Y0X6_9CUCU</name>
<protein>
    <submittedName>
        <fullName evidence="1">Uncharacterized protein</fullName>
    </submittedName>
</protein>
<accession>A0AAV8Y0X6</accession>
<proteinExistence type="predicted"/>
<dbReference type="AlphaFoldDB" id="A0AAV8Y0X6"/>